<dbReference type="GO" id="GO:0003677">
    <property type="term" value="F:DNA binding"/>
    <property type="evidence" value="ECO:0007669"/>
    <property type="project" value="UniProtKB-KW"/>
</dbReference>
<keyword evidence="1" id="KW-0732">Signal</keyword>
<keyword evidence="3" id="KW-1185">Reference proteome</keyword>
<dbReference type="AlphaFoldDB" id="A0A4D9EGD7"/>
<evidence type="ECO:0000313" key="3">
    <source>
        <dbReference type="Proteomes" id="UP000297703"/>
    </source>
</evidence>
<proteinExistence type="predicted"/>
<comment type="caution">
    <text evidence="2">The sequence shown here is derived from an EMBL/GenBank/DDBJ whole genome shotgun (WGS) entry which is preliminary data.</text>
</comment>
<feature type="chain" id="PRO_5020024236" evidence="1">
    <location>
        <begin position="21"/>
        <end position="133"/>
    </location>
</feature>
<gene>
    <name evidence="2" type="ORF">DR999_PMT07326</name>
</gene>
<protein>
    <submittedName>
        <fullName evidence="2">Iroquois-class homeodomain protein IRX-6</fullName>
    </submittedName>
</protein>
<evidence type="ECO:0000313" key="2">
    <source>
        <dbReference type="EMBL" id="TFK09527.1"/>
    </source>
</evidence>
<accession>A0A4D9EGD7</accession>
<keyword evidence="2" id="KW-0238">DNA-binding</keyword>
<sequence length="133" mass="14916">MHPLDPAFFVLIILITPASLQCSIEKSSPENTLQLQKSPKKYLPIKQQIKRHCTKGPKGLLNPMVENVPANPTSNRVPAQFPRAVCPGLFEIAWLSSQAMSHTAVCASVFRIQSGWAFHIRVHKHQSMEKLLH</sequence>
<organism evidence="2 3">
    <name type="scientific">Platysternon megacephalum</name>
    <name type="common">big-headed turtle</name>
    <dbReference type="NCBI Taxonomy" id="55544"/>
    <lineage>
        <taxon>Eukaryota</taxon>
        <taxon>Metazoa</taxon>
        <taxon>Chordata</taxon>
        <taxon>Craniata</taxon>
        <taxon>Vertebrata</taxon>
        <taxon>Euteleostomi</taxon>
        <taxon>Archelosauria</taxon>
        <taxon>Testudinata</taxon>
        <taxon>Testudines</taxon>
        <taxon>Cryptodira</taxon>
        <taxon>Durocryptodira</taxon>
        <taxon>Testudinoidea</taxon>
        <taxon>Platysternidae</taxon>
        <taxon>Platysternon</taxon>
    </lineage>
</organism>
<dbReference type="EMBL" id="QXTE01000051">
    <property type="protein sequence ID" value="TFK09527.1"/>
    <property type="molecule type" value="Genomic_DNA"/>
</dbReference>
<name>A0A4D9EGD7_9SAUR</name>
<keyword evidence="2" id="KW-0371">Homeobox</keyword>
<dbReference type="Proteomes" id="UP000297703">
    <property type="component" value="Unassembled WGS sequence"/>
</dbReference>
<reference evidence="2 3" key="2">
    <citation type="submission" date="2019-04" db="EMBL/GenBank/DDBJ databases">
        <title>The genome sequence of big-headed turtle.</title>
        <authorList>
            <person name="Gong S."/>
        </authorList>
    </citation>
    <scope>NUCLEOTIDE SEQUENCE [LARGE SCALE GENOMIC DNA]</scope>
    <source>
        <strain evidence="2">DO16091913</strain>
        <tissue evidence="2">Muscle</tissue>
    </source>
</reference>
<feature type="signal peptide" evidence="1">
    <location>
        <begin position="1"/>
        <end position="20"/>
    </location>
</feature>
<evidence type="ECO:0000256" key="1">
    <source>
        <dbReference type="SAM" id="SignalP"/>
    </source>
</evidence>
<reference evidence="2 3" key="1">
    <citation type="submission" date="2019-04" db="EMBL/GenBank/DDBJ databases">
        <title>Draft genome of the big-headed turtle Platysternon megacephalum.</title>
        <authorList>
            <person name="Gong S."/>
        </authorList>
    </citation>
    <scope>NUCLEOTIDE SEQUENCE [LARGE SCALE GENOMIC DNA]</scope>
    <source>
        <strain evidence="2">DO16091913</strain>
        <tissue evidence="2">Muscle</tissue>
    </source>
</reference>